<keyword evidence="3" id="KW-0349">Heme</keyword>
<evidence type="ECO:0000256" key="6">
    <source>
        <dbReference type="ARBA" id="ARBA00023004"/>
    </source>
</evidence>
<dbReference type="GO" id="GO:0046872">
    <property type="term" value="F:metal ion binding"/>
    <property type="evidence" value="ECO:0007669"/>
    <property type="project" value="UniProtKB-KW"/>
</dbReference>
<evidence type="ECO:0000313" key="10">
    <source>
        <dbReference type="EMBL" id="KAF7763826.1"/>
    </source>
</evidence>
<dbReference type="InterPro" id="IPR000028">
    <property type="entry name" value="Chloroperoxidase"/>
</dbReference>
<comment type="cofactor">
    <cofactor evidence="1">
        <name>heme b</name>
        <dbReference type="ChEBI" id="CHEBI:60344"/>
    </cofactor>
</comment>
<dbReference type="InterPro" id="IPR036851">
    <property type="entry name" value="Chloroperoxidase-like_sf"/>
</dbReference>
<evidence type="ECO:0000256" key="7">
    <source>
        <dbReference type="ARBA" id="ARBA00025795"/>
    </source>
</evidence>
<dbReference type="EMBL" id="JABXXO010000011">
    <property type="protein sequence ID" value="KAF7763826.1"/>
    <property type="molecule type" value="Genomic_DNA"/>
</dbReference>
<accession>A0A8H7C6G5</accession>
<reference evidence="10 11" key="1">
    <citation type="journal article" name="Sci. Rep.">
        <title>Telomere-to-telomere assembled and centromere annotated genomes of the two main subspecies of the button mushroom Agaricus bisporus reveal especially polymorphic chromosome ends.</title>
        <authorList>
            <person name="Sonnenberg A.S.M."/>
            <person name="Sedaghat-Telgerd N."/>
            <person name="Lavrijssen B."/>
            <person name="Ohm R.A."/>
            <person name="Hendrickx P.M."/>
            <person name="Scholtmeijer K."/>
            <person name="Baars J.J.P."/>
            <person name="van Peer A."/>
        </authorList>
    </citation>
    <scope>NUCLEOTIDE SEQUENCE [LARGE SCALE GENOMIC DNA]</scope>
    <source>
        <strain evidence="10 11">H119_p4</strain>
    </source>
</reference>
<dbReference type="AlphaFoldDB" id="A0A8H7C6G5"/>
<evidence type="ECO:0000256" key="3">
    <source>
        <dbReference type="ARBA" id="ARBA00022617"/>
    </source>
</evidence>
<keyword evidence="6" id="KW-0408">Iron</keyword>
<gene>
    <name evidence="10" type="ORF">Agabi119p4_8363</name>
</gene>
<feature type="signal peptide" evidence="8">
    <location>
        <begin position="1"/>
        <end position="20"/>
    </location>
</feature>
<sequence length="374" mass="40922">MVCFTYFVTLALAYAGVVSAFPAHASLAGLSRDEVDRVLSSLEQATPSPPPGPLSDSGTKLVNDDLHPYIAPGENDIRGPCPALNALASHGYINRNGIANPAEIITAVMEGFNMDHGVAVYTTYAAFIVDGNLITNLLSIGEKTSLTGRSSSGTATAGGLNTHNTFEGDSSITRMDAYFGDNHNFNEKLFQEFIEYSNKYGGGKYNLSVACEFRRKRFQDSIATNPEFTIVAPRFYTAYADAVLPINLWVDGRQDDGQLDIEAARTFFEGGRFPPDFHRAARPMGANNEMVVFEAHPIEPGSNVKGVNTYTPDHSTPQKLDDLCVQYTFHVENTVRKMYPNPEGPLLESLKINLGYLFSAVKDKGCEELFPYGR</sequence>
<keyword evidence="8" id="KW-0732">Signal</keyword>
<keyword evidence="5" id="KW-0560">Oxidoreductase</keyword>
<evidence type="ECO:0000313" key="11">
    <source>
        <dbReference type="Proteomes" id="UP000629468"/>
    </source>
</evidence>
<dbReference type="PROSITE" id="PS51405">
    <property type="entry name" value="HEME_HALOPEROXIDASE"/>
    <property type="match status" value="1"/>
</dbReference>
<name>A0A8H7C6G5_AGABI</name>
<evidence type="ECO:0000256" key="4">
    <source>
        <dbReference type="ARBA" id="ARBA00022723"/>
    </source>
</evidence>
<protein>
    <recommendedName>
        <fullName evidence="9">Heme haloperoxidase family profile domain-containing protein</fullName>
    </recommendedName>
</protein>
<dbReference type="PANTHER" id="PTHR33577:SF16">
    <property type="entry name" value="HEME HALOPEROXIDASE FAMILY PROFILE DOMAIN-CONTAINING PROTEIN"/>
    <property type="match status" value="1"/>
</dbReference>
<feature type="chain" id="PRO_5034365948" description="Heme haloperoxidase family profile domain-containing protein" evidence="8">
    <location>
        <begin position="21"/>
        <end position="374"/>
    </location>
</feature>
<organism evidence="10 11">
    <name type="scientific">Agaricus bisporus var. burnettii</name>
    <dbReference type="NCBI Taxonomy" id="192524"/>
    <lineage>
        <taxon>Eukaryota</taxon>
        <taxon>Fungi</taxon>
        <taxon>Dikarya</taxon>
        <taxon>Basidiomycota</taxon>
        <taxon>Agaricomycotina</taxon>
        <taxon>Agaricomycetes</taxon>
        <taxon>Agaricomycetidae</taxon>
        <taxon>Agaricales</taxon>
        <taxon>Agaricineae</taxon>
        <taxon>Agaricaceae</taxon>
        <taxon>Agaricus</taxon>
    </lineage>
</organism>
<dbReference type="SUPFAM" id="SSF47571">
    <property type="entry name" value="Cloroperoxidase"/>
    <property type="match status" value="1"/>
</dbReference>
<dbReference type="GO" id="GO:0004601">
    <property type="term" value="F:peroxidase activity"/>
    <property type="evidence" value="ECO:0007669"/>
    <property type="project" value="UniProtKB-KW"/>
</dbReference>
<comment type="caution">
    <text evidence="10">The sequence shown here is derived from an EMBL/GenBank/DDBJ whole genome shotgun (WGS) entry which is preliminary data.</text>
</comment>
<evidence type="ECO:0000256" key="1">
    <source>
        <dbReference type="ARBA" id="ARBA00001970"/>
    </source>
</evidence>
<dbReference type="PANTHER" id="PTHR33577">
    <property type="entry name" value="STERIGMATOCYSTIN BIOSYNTHESIS PEROXIDASE STCC-RELATED"/>
    <property type="match status" value="1"/>
</dbReference>
<evidence type="ECO:0000259" key="9">
    <source>
        <dbReference type="PROSITE" id="PS51405"/>
    </source>
</evidence>
<dbReference type="Proteomes" id="UP000629468">
    <property type="component" value="Unassembled WGS sequence"/>
</dbReference>
<proteinExistence type="inferred from homology"/>
<dbReference type="Gene3D" id="1.10.489.10">
    <property type="entry name" value="Chloroperoxidase-like"/>
    <property type="match status" value="1"/>
</dbReference>
<keyword evidence="4" id="KW-0479">Metal-binding</keyword>
<evidence type="ECO:0000256" key="2">
    <source>
        <dbReference type="ARBA" id="ARBA00022559"/>
    </source>
</evidence>
<evidence type="ECO:0000256" key="8">
    <source>
        <dbReference type="SAM" id="SignalP"/>
    </source>
</evidence>
<dbReference type="Pfam" id="PF01328">
    <property type="entry name" value="Peroxidase_2"/>
    <property type="match status" value="1"/>
</dbReference>
<evidence type="ECO:0000256" key="5">
    <source>
        <dbReference type="ARBA" id="ARBA00023002"/>
    </source>
</evidence>
<feature type="domain" description="Heme haloperoxidase family profile" evidence="9">
    <location>
        <begin position="65"/>
        <end position="292"/>
    </location>
</feature>
<comment type="similarity">
    <text evidence="7">Belongs to the chloroperoxidase family.</text>
</comment>
<keyword evidence="2" id="KW-0575">Peroxidase</keyword>